<feature type="domain" description="EGF-like" evidence="16">
    <location>
        <begin position="476"/>
        <end position="515"/>
    </location>
</feature>
<dbReference type="FunFam" id="2.10.25.10:FF:000202">
    <property type="entry name" value="Multiple epidermal growth factor-like domains 8"/>
    <property type="match status" value="1"/>
</dbReference>
<dbReference type="PANTHER" id="PTHR24050">
    <property type="entry name" value="PA14 DOMAIN-CONTAINING PROTEIN"/>
    <property type="match status" value="1"/>
</dbReference>
<feature type="domain" description="EGF-like" evidence="16">
    <location>
        <begin position="676"/>
        <end position="716"/>
    </location>
</feature>
<dbReference type="FunFam" id="2.10.25.10:FF:000014">
    <property type="entry name" value="Latent-transforming growth factor beta-binding protein 3"/>
    <property type="match status" value="1"/>
</dbReference>
<feature type="domain" description="EGF-like" evidence="16">
    <location>
        <begin position="231"/>
        <end position="270"/>
    </location>
</feature>
<dbReference type="FunFam" id="2.10.25.10:FF:000038">
    <property type="entry name" value="Fibrillin 2"/>
    <property type="match status" value="21"/>
</dbReference>
<dbReference type="InterPro" id="IPR018097">
    <property type="entry name" value="EGF_Ca-bd_CS"/>
</dbReference>
<dbReference type="PROSITE" id="PS00010">
    <property type="entry name" value="ASX_HYDROXYL"/>
    <property type="match status" value="28"/>
</dbReference>
<dbReference type="PROSITE" id="PS51233">
    <property type="entry name" value="VWFD"/>
    <property type="match status" value="1"/>
</dbReference>
<dbReference type="GO" id="GO:0016020">
    <property type="term" value="C:membrane"/>
    <property type="evidence" value="ECO:0007669"/>
    <property type="project" value="UniProtKB-SubCell"/>
</dbReference>
<feature type="domain" description="EGF-like" evidence="16">
    <location>
        <begin position="1047"/>
        <end position="1084"/>
    </location>
</feature>
<protein>
    <recommendedName>
        <fullName evidence="22">Fibrillin-2-like</fullName>
    </recommendedName>
</protein>
<feature type="domain" description="AMOP" evidence="17">
    <location>
        <begin position="1630"/>
        <end position="1764"/>
    </location>
</feature>
<feature type="domain" description="EGF-like" evidence="16">
    <location>
        <begin position="1338"/>
        <end position="1374"/>
    </location>
</feature>
<accession>A0A9Q1FIT3</accession>
<dbReference type="Pfam" id="PF12947">
    <property type="entry name" value="EGF_3"/>
    <property type="match status" value="10"/>
</dbReference>
<dbReference type="GO" id="GO:0005576">
    <property type="term" value="C:extracellular region"/>
    <property type="evidence" value="ECO:0007669"/>
    <property type="project" value="UniProtKB-SubCell"/>
</dbReference>
<keyword evidence="12" id="KW-0325">Glycoprotein</keyword>
<proteinExistence type="predicted"/>
<feature type="domain" description="EGF-like" evidence="16">
    <location>
        <begin position="1169"/>
        <end position="1208"/>
    </location>
</feature>
<keyword evidence="11 13" id="KW-1015">Disulfide bond</keyword>
<feature type="domain" description="EGF-like" evidence="16">
    <location>
        <begin position="965"/>
        <end position="1006"/>
    </location>
</feature>
<reference evidence="20" key="1">
    <citation type="journal article" date="2023" name="Science">
        <title>Genome structures resolve the early diversification of teleost fishes.</title>
        <authorList>
            <person name="Parey E."/>
            <person name="Louis A."/>
            <person name="Montfort J."/>
            <person name="Bouchez O."/>
            <person name="Roques C."/>
            <person name="Iampietro C."/>
            <person name="Lluch J."/>
            <person name="Castinel A."/>
            <person name="Donnadieu C."/>
            <person name="Desvignes T."/>
            <person name="Floi Bucao C."/>
            <person name="Jouanno E."/>
            <person name="Wen M."/>
            <person name="Mejri S."/>
            <person name="Dirks R."/>
            <person name="Jansen H."/>
            <person name="Henkel C."/>
            <person name="Chen W.J."/>
            <person name="Zahm M."/>
            <person name="Cabau C."/>
            <person name="Klopp C."/>
            <person name="Thompson A.W."/>
            <person name="Robinson-Rechavi M."/>
            <person name="Braasch I."/>
            <person name="Lecointre G."/>
            <person name="Bobe J."/>
            <person name="Postlethwait J.H."/>
            <person name="Berthelot C."/>
            <person name="Roest Crollius H."/>
            <person name="Guiguen Y."/>
        </authorList>
    </citation>
    <scope>NUCLEOTIDE SEQUENCE</scope>
    <source>
        <strain evidence="20">WJC10195</strain>
    </source>
</reference>
<feature type="domain" description="EGF-like" evidence="16">
    <location>
        <begin position="1087"/>
        <end position="1127"/>
    </location>
</feature>
<feature type="domain" description="EGF-like" evidence="16">
    <location>
        <begin position="758"/>
        <end position="801"/>
    </location>
</feature>
<feature type="domain" description="EGF-like" evidence="16">
    <location>
        <begin position="842"/>
        <end position="882"/>
    </location>
</feature>
<dbReference type="SUPFAM" id="SSF57196">
    <property type="entry name" value="EGF/Laminin"/>
    <property type="match status" value="4"/>
</dbReference>
<feature type="domain" description="EGF-like" evidence="16">
    <location>
        <begin position="350"/>
        <end position="390"/>
    </location>
</feature>
<dbReference type="FunFam" id="2.10.25.10:FF:000653">
    <property type="entry name" value="Putative Fibrillin-1"/>
    <property type="match status" value="1"/>
</dbReference>
<dbReference type="GO" id="GO:0005509">
    <property type="term" value="F:calcium ion binding"/>
    <property type="evidence" value="ECO:0007669"/>
    <property type="project" value="InterPro"/>
</dbReference>
<feature type="domain" description="EGF-like" evidence="16">
    <location>
        <begin position="391"/>
        <end position="432"/>
    </location>
</feature>
<dbReference type="GO" id="GO:0071944">
    <property type="term" value="C:cell periphery"/>
    <property type="evidence" value="ECO:0007669"/>
    <property type="project" value="UniProtKB-ARBA"/>
</dbReference>
<dbReference type="CDD" id="cd00054">
    <property type="entry name" value="EGF_CA"/>
    <property type="match status" value="25"/>
</dbReference>
<name>A0A9Q1FIT3_SYNKA</name>
<feature type="domain" description="EGF-like" evidence="16">
    <location>
        <begin position="1"/>
        <end position="24"/>
    </location>
</feature>
<evidence type="ECO:0000256" key="14">
    <source>
        <dbReference type="SAM" id="MobiDB-lite"/>
    </source>
</evidence>
<dbReference type="InterPro" id="IPR009030">
    <property type="entry name" value="Growth_fac_rcpt_cys_sf"/>
</dbReference>
<dbReference type="PROSITE" id="PS50856">
    <property type="entry name" value="AMOP"/>
    <property type="match status" value="1"/>
</dbReference>
<evidence type="ECO:0000256" key="7">
    <source>
        <dbReference type="ARBA" id="ARBA00022737"/>
    </source>
</evidence>
<comment type="subcellular location">
    <subcellularLocation>
        <location evidence="1">Membrane</location>
        <topology evidence="1">Single-pass type I membrane protein</topology>
    </subcellularLocation>
    <subcellularLocation>
        <location evidence="2">Secreted</location>
    </subcellularLocation>
</comment>
<comment type="caution">
    <text evidence="13">Lacks conserved residue(s) required for the propagation of feature annotation.</text>
</comment>
<keyword evidence="7" id="KW-0677">Repeat</keyword>
<feature type="domain" description="EGF-like" evidence="16">
    <location>
        <begin position="1209"/>
        <end position="1249"/>
    </location>
</feature>
<evidence type="ECO:0000256" key="9">
    <source>
        <dbReference type="ARBA" id="ARBA00022989"/>
    </source>
</evidence>
<feature type="domain" description="EGF-like" evidence="16">
    <location>
        <begin position="311"/>
        <end position="349"/>
    </location>
</feature>
<dbReference type="PANTHER" id="PTHR24050:SF28">
    <property type="entry name" value="UROMODULIN-LIKE"/>
    <property type="match status" value="1"/>
</dbReference>
<feature type="disulfide bond" evidence="13">
    <location>
        <begin position="602"/>
        <end position="612"/>
    </location>
</feature>
<evidence type="ECO:0000256" key="12">
    <source>
        <dbReference type="ARBA" id="ARBA00023180"/>
    </source>
</evidence>
<evidence type="ECO:0000256" key="13">
    <source>
        <dbReference type="PROSITE-ProRule" id="PRU00076"/>
    </source>
</evidence>
<evidence type="ECO:0000313" key="20">
    <source>
        <dbReference type="EMBL" id="KAJ8359737.1"/>
    </source>
</evidence>
<feature type="transmembrane region" description="Helical" evidence="15">
    <location>
        <begin position="2474"/>
        <end position="2500"/>
    </location>
</feature>
<keyword evidence="3" id="KW-0964">Secreted</keyword>
<dbReference type="PROSITE" id="PS50026">
    <property type="entry name" value="EGF_3"/>
    <property type="match status" value="34"/>
</dbReference>
<feature type="domain" description="EGF-like" evidence="16">
    <location>
        <begin position="598"/>
        <end position="635"/>
    </location>
</feature>
<evidence type="ECO:0000259" key="19">
    <source>
        <dbReference type="PROSITE" id="PS51233"/>
    </source>
</evidence>
<feature type="domain" description="EGF-like" evidence="16">
    <location>
        <begin position="636"/>
        <end position="675"/>
    </location>
</feature>
<feature type="domain" description="EGF-like" evidence="16">
    <location>
        <begin position="107"/>
        <end position="147"/>
    </location>
</feature>
<dbReference type="GO" id="GO:0007160">
    <property type="term" value="P:cell-matrix adhesion"/>
    <property type="evidence" value="ECO:0007669"/>
    <property type="project" value="InterPro"/>
</dbReference>
<dbReference type="SMART" id="SM00181">
    <property type="entry name" value="EGF"/>
    <property type="match status" value="38"/>
</dbReference>
<dbReference type="InterPro" id="IPR056619">
    <property type="entry name" value="C8-3_MUC4"/>
</dbReference>
<evidence type="ECO:0008006" key="22">
    <source>
        <dbReference type="Google" id="ProtNLM"/>
    </source>
</evidence>
<dbReference type="InterPro" id="IPR052235">
    <property type="entry name" value="Nephronectin_domain"/>
</dbReference>
<dbReference type="SMART" id="SM00723">
    <property type="entry name" value="AMOP"/>
    <property type="match status" value="1"/>
</dbReference>
<dbReference type="EMBL" id="JAINUF010000005">
    <property type="protein sequence ID" value="KAJ8359737.1"/>
    <property type="molecule type" value="Genomic_DNA"/>
</dbReference>
<keyword evidence="10 15" id="KW-0472">Membrane</keyword>
<comment type="caution">
    <text evidence="20">The sequence shown here is derived from an EMBL/GenBank/DDBJ whole genome shotgun (WGS) entry which is preliminary data.</text>
</comment>
<feature type="domain" description="EGF-like" evidence="16">
    <location>
        <begin position="516"/>
        <end position="553"/>
    </location>
</feature>
<dbReference type="InterPro" id="IPR001881">
    <property type="entry name" value="EGF-like_Ca-bd_dom"/>
</dbReference>
<dbReference type="InterPro" id="IPR005533">
    <property type="entry name" value="AMOP_dom"/>
</dbReference>
<evidence type="ECO:0000256" key="3">
    <source>
        <dbReference type="ARBA" id="ARBA00022525"/>
    </source>
</evidence>
<dbReference type="InterPro" id="IPR000742">
    <property type="entry name" value="EGF"/>
</dbReference>
<evidence type="ECO:0000256" key="5">
    <source>
        <dbReference type="ARBA" id="ARBA00022692"/>
    </source>
</evidence>
<feature type="domain" description="EGF-like" evidence="16">
    <location>
        <begin position="1291"/>
        <end position="1329"/>
    </location>
</feature>
<dbReference type="Pfam" id="PF23263">
    <property type="entry name" value="C8-3_MUC4"/>
    <property type="match status" value="1"/>
</dbReference>
<feature type="domain" description="EGF-like" evidence="16">
    <location>
        <begin position="883"/>
        <end position="923"/>
    </location>
</feature>
<evidence type="ECO:0000313" key="21">
    <source>
        <dbReference type="Proteomes" id="UP001152622"/>
    </source>
</evidence>
<dbReference type="InterPro" id="IPR024731">
    <property type="entry name" value="NELL2-like_EGF"/>
</dbReference>
<evidence type="ECO:0000256" key="11">
    <source>
        <dbReference type="ARBA" id="ARBA00023157"/>
    </source>
</evidence>
<dbReference type="InterPro" id="IPR000152">
    <property type="entry name" value="EGF-type_Asp/Asn_hydroxyl_site"/>
</dbReference>
<organism evidence="20 21">
    <name type="scientific">Synaphobranchus kaupii</name>
    <name type="common">Kaup's arrowtooth eel</name>
    <dbReference type="NCBI Taxonomy" id="118154"/>
    <lineage>
        <taxon>Eukaryota</taxon>
        <taxon>Metazoa</taxon>
        <taxon>Chordata</taxon>
        <taxon>Craniata</taxon>
        <taxon>Vertebrata</taxon>
        <taxon>Euteleostomi</taxon>
        <taxon>Actinopterygii</taxon>
        <taxon>Neopterygii</taxon>
        <taxon>Teleostei</taxon>
        <taxon>Anguilliformes</taxon>
        <taxon>Synaphobranchidae</taxon>
        <taxon>Synaphobranchus</taxon>
    </lineage>
</organism>
<feature type="domain" description="EGF-like" evidence="16">
    <location>
        <begin position="556"/>
        <end position="596"/>
    </location>
</feature>
<keyword evidence="9 15" id="KW-1133">Transmembrane helix</keyword>
<dbReference type="SUPFAM" id="SSF57184">
    <property type="entry name" value="Growth factor receptor domain"/>
    <property type="match status" value="11"/>
</dbReference>
<evidence type="ECO:0000259" key="18">
    <source>
        <dbReference type="PROSITE" id="PS51220"/>
    </source>
</evidence>
<dbReference type="Pfam" id="PF07645">
    <property type="entry name" value="EGF_CA"/>
    <property type="match status" value="25"/>
</dbReference>
<evidence type="ECO:0000259" key="17">
    <source>
        <dbReference type="PROSITE" id="PS50856"/>
    </source>
</evidence>
<keyword evidence="4 13" id="KW-0245">EGF-like domain</keyword>
<dbReference type="PROSITE" id="PS01186">
    <property type="entry name" value="EGF_2"/>
    <property type="match status" value="27"/>
</dbReference>
<dbReference type="Gene3D" id="2.10.25.10">
    <property type="entry name" value="Laminin"/>
    <property type="match status" value="37"/>
</dbReference>
<feature type="domain" description="EGF-like" evidence="16">
    <location>
        <begin position="1250"/>
        <end position="1290"/>
    </location>
</feature>
<feature type="domain" description="EGF-like" evidence="16">
    <location>
        <begin position="1128"/>
        <end position="1168"/>
    </location>
</feature>
<feature type="domain" description="EGF-like" evidence="16">
    <location>
        <begin position="717"/>
        <end position="755"/>
    </location>
</feature>
<dbReference type="PROSITE" id="PS01187">
    <property type="entry name" value="EGF_CA"/>
    <property type="match status" value="8"/>
</dbReference>
<feature type="domain" description="EGF-like" evidence="16">
    <location>
        <begin position="2235"/>
        <end position="2276"/>
    </location>
</feature>
<dbReference type="PROSITE" id="PS51220">
    <property type="entry name" value="NIDO"/>
    <property type="match status" value="1"/>
</dbReference>
<evidence type="ECO:0000256" key="4">
    <source>
        <dbReference type="ARBA" id="ARBA00022536"/>
    </source>
</evidence>
<evidence type="ECO:0000256" key="15">
    <source>
        <dbReference type="SAM" id="Phobius"/>
    </source>
</evidence>
<feature type="domain" description="EGF-like" evidence="16">
    <location>
        <begin position="271"/>
        <end position="308"/>
    </location>
</feature>
<dbReference type="InterPro" id="IPR013783">
    <property type="entry name" value="Ig-like_fold"/>
</dbReference>
<keyword evidence="5 15" id="KW-0812">Transmembrane</keyword>
<dbReference type="GO" id="GO:0048731">
    <property type="term" value="P:system development"/>
    <property type="evidence" value="ECO:0007669"/>
    <property type="project" value="UniProtKB-ARBA"/>
</dbReference>
<keyword evidence="6" id="KW-0732">Signal</keyword>
<dbReference type="InterPro" id="IPR003886">
    <property type="entry name" value="NIDO_dom"/>
</dbReference>
<keyword evidence="21" id="KW-1185">Reference proteome</keyword>
<feature type="domain" description="EGF-like" evidence="16">
    <location>
        <begin position="192"/>
        <end position="230"/>
    </location>
</feature>
<keyword evidence="8" id="KW-0106">Calcium</keyword>
<dbReference type="GO" id="GO:0048513">
    <property type="term" value="P:animal organ development"/>
    <property type="evidence" value="ECO:0007669"/>
    <property type="project" value="UniProtKB-ARBA"/>
</dbReference>
<feature type="domain" description="EGF-like" evidence="16">
    <location>
        <begin position="25"/>
        <end position="65"/>
    </location>
</feature>
<feature type="domain" description="EGF-like" evidence="16">
    <location>
        <begin position="924"/>
        <end position="964"/>
    </location>
</feature>
<feature type="domain" description="EGF-like" evidence="16">
    <location>
        <begin position="433"/>
        <end position="475"/>
    </location>
</feature>
<dbReference type="Proteomes" id="UP001152622">
    <property type="component" value="Chromosome 5"/>
</dbReference>
<dbReference type="SMART" id="SM00179">
    <property type="entry name" value="EGF_CA"/>
    <property type="match status" value="36"/>
</dbReference>
<dbReference type="InterPro" id="IPR049883">
    <property type="entry name" value="NOTCH1_EGF-like"/>
</dbReference>
<evidence type="ECO:0000256" key="1">
    <source>
        <dbReference type="ARBA" id="ARBA00004479"/>
    </source>
</evidence>
<feature type="region of interest" description="Disordered" evidence="14">
    <location>
        <begin position="1598"/>
        <end position="1636"/>
    </location>
</feature>
<evidence type="ECO:0000259" key="16">
    <source>
        <dbReference type="PROSITE" id="PS50026"/>
    </source>
</evidence>
<dbReference type="GO" id="GO:0030855">
    <property type="term" value="P:epithelial cell differentiation"/>
    <property type="evidence" value="ECO:0007669"/>
    <property type="project" value="UniProtKB-ARBA"/>
</dbReference>
<evidence type="ECO:0000256" key="10">
    <source>
        <dbReference type="ARBA" id="ARBA00023136"/>
    </source>
</evidence>
<dbReference type="OrthoDB" id="4405280at2759"/>
<dbReference type="PROSITE" id="PS00022">
    <property type="entry name" value="EGF_1"/>
    <property type="match status" value="1"/>
</dbReference>
<feature type="domain" description="NIDO" evidence="18">
    <location>
        <begin position="1463"/>
        <end position="1627"/>
    </location>
</feature>
<evidence type="ECO:0000256" key="2">
    <source>
        <dbReference type="ARBA" id="ARBA00004613"/>
    </source>
</evidence>
<dbReference type="Gene3D" id="2.60.40.10">
    <property type="entry name" value="Immunoglobulins"/>
    <property type="match status" value="1"/>
</dbReference>
<feature type="domain" description="EGF-like" evidence="16">
    <location>
        <begin position="1007"/>
        <end position="1046"/>
    </location>
</feature>
<gene>
    <name evidence="20" type="ORF">SKAU_G00162620</name>
</gene>
<evidence type="ECO:0000256" key="6">
    <source>
        <dbReference type="ARBA" id="ARBA00022729"/>
    </source>
</evidence>
<dbReference type="SMART" id="SM00539">
    <property type="entry name" value="NIDO"/>
    <property type="match status" value="1"/>
</dbReference>
<dbReference type="InterPro" id="IPR001846">
    <property type="entry name" value="VWF_type-D"/>
</dbReference>
<evidence type="ECO:0000256" key="8">
    <source>
        <dbReference type="ARBA" id="ARBA00022837"/>
    </source>
</evidence>
<feature type="domain" description="EGF-like" evidence="16">
    <location>
        <begin position="66"/>
        <end position="106"/>
    </location>
</feature>
<dbReference type="Pfam" id="PF06119">
    <property type="entry name" value="NIDO"/>
    <property type="match status" value="1"/>
</dbReference>
<feature type="domain" description="EGF-like" evidence="16">
    <location>
        <begin position="802"/>
        <end position="839"/>
    </location>
</feature>
<sequence length="2555" mass="273187">MNTRNGGFQCVCNMGFQGDGLQCDDIDECKLGLHSCHANANCNNTLGSYSCVCRSGYVGNGNSCQDVDECLTNNGGCHRNAACTNTPGSVSCRCRIGFRGNGLQCRDTDECTTRGICHWNATCTNNPGSYVCTCNAGYKGNGNYLCLDIDECSETPGVCSASFGYKGCKNLPGTYSCTCSSGYKSNGQTCRDVDECAANICSSFATCINLPGSYSCTCQEGFAGNGLTCVDINECVGVNDCDPNADCINILGSFDCACRGGFLGEGWKCTDIDECLTVDICPASASCVNTGGSYRCDCGTGFVFNASECLDLDECVAGRCSPYAACANFPGSFTCECRPGYEGNGISCVDQDECSLAQRCHSSAICVNLPGSYNCSCLLGYSGDGVTECSDVNECLTDNGGCLGRATCVNSKGSFSCVCASGFSLVNKTACLDVDECRDLPVPCQANERCVNTEGSYVCPCREGFARARGRPTCTDVDECSAGRPCHANATCLNTVGSFSCTCKRGFTGNGTQCADVDECAAPGTCHPRADCANAPGGYSCSCQRGFEGDGFSCRDVDECALSNTTCPAFSTCINSAGSHICSCLNGTVAQNETCVHPSPLCSPVCHPYGLCHPSPAGHQCVCDFGFEGDGLTCSDIDECKDDACPANETECVNKPGTFLCVCRRGYTQNGTSCTDVDECQTGDHGCSEFAECVNTRGSHLCFCLSGFTGDGKNCSDIDECQTQNGGCHPAAGCANTAGSFSCSCPLGTAGSGFECRDVDECAADSALPHNCSGRAACLNTDGSYGCVCDEGYHGDGFSCEDVDECLESATCGSNMTCGNTVGGYTCTCVPGLAYAHGTCISEEECANASEVCHPNARCALVLGSRYCRCRDGFSGNGTVCRDVDECLLGLGGCPEFAYCLNTVGSSRCECWAGYRDNGTHCEDVDECNSGNVTCRENSVCANVGGGYLCPCLDGFLSNSSLCQDVDECVMGMARCPNASDCRNTPGAYACACWEGYRRDGDGGCEDVDECLAGDACPERSTCVNTAGGYLCPCHLGFAPNGSLCDDLDECGADERPCSNGTCINTEGSFHCVCDPGFWSNDTECADEDECAANPSLCPPRSTCSNLAGSYECRCDLGFLQNGTECGDADECAGPEPPCPAHAECANTEGSFLCACVAGYEAEGEGCGDVDECLQNDTCRPDQECANVPGGFVCSCPEGLHEEGGACVDTDECANATEACHPLALCWNTVGSFSCRCPAGYAGNGTWCGDEDECRATQPLCRQGARCLNTPGSFLCTCPPGFLALGSLCVDLDECQQDRGGCHPAATCHNRAGGFRCQCVHGWIPTEAQGRGREGCTDVDECRLPSACPPHTACTNLPGSFRCSCPLTNATLCHLLTQKESALYPFGTEVGDGGVKASGADGNSPYITPPMGFPFLGKMYDRLYFSDNGLVQFQSLSENEQFLFPAPFPTGFIGNESVAMLAVFWDDADLTVGGGKLFYQEYHKLNLSDIYSQIVFNRTAEDVSEFENVRGRPPFIPAWILKITWDHVLPVCYQKINFSETNTFQSILTTDGDRSFALLHFGDMSWGPGQRLHHDALTGYTDGGSNFHNESTVPAQNLFGPAGRYRPQEATGNTGRKGQWVYDLTGPSSPDSDPHRKCRAWALKEPDPSVWMEGVSPCPCIRAQVLEDLAFGPETLPAQQRARVRNLRALRWGSRGGHVFQSILANAHGSGKRCVYDLQGPLLAGYSERYFSGHNAQDHIDKDLLPFDWCCVQSPLCQLYLSKRPFDRCQGYGWASPDRHLPAGKATQGIGMAYGSLHFITFDGTEYSFKAQGEFVILRLSSTLGSNIFTLQGETKQMVTNGKPRRVSSLKRVAAFYQGIGKVEWRCAESGEGIAVLVDGLEVPVTVGVVHVGERGFAVQCMSLEHCAAVYAGGLHVSVWRGGAGMLGAIVEVPQRFFNRTVGLLGLWSSNRTDDFLFPNGQLLPSPNNNPPPEETLYQFGLSWAVPVPESLLHSAPPTEPFSPISTKELLSVSPLVLSELRGRCQGSMQCVHDTLALEDPDLGLQSMGYEERYHNLALVFSNMPPIVTQPTVIQCKVNDTVRVQFVAEDANSDTISFSLLFPRPPLASIGNADGILTWTPINIQPVLLTVRASDQLFSSLFSPVIQLCNCLNGGTCQYDSIAENHLQAKFQIVGCLCPKGFSGKFCGKTTDSCKGKPCFHGVSCQNHRDPDQFTCGECPEHTVYQGRRGYKCFENDYCLPPFPFPCHKMADCYSTGYNYTCRCKPGFTGDGYNCTDVDECLDPSACPNAKFECVNTPGSVQCSCRYQNTKESDGCGDSANPPGWNVFNVSMGWKSPENGNKGLQQLREILSLGFQNKFYNASMKKRGSGGQAASEYRINVSSDTPHWYVRDYLTSVSQYYGIQSADVGDLDECKMNEVACVKPALCANTYGGYRCVCNGTTDVDVSQSCILDKGSVNRTGIAELQSEPDNKALILGLVLGIGIPLLLLLLLAALACFICSRKKTITGEIPNVIPEYIQEQHNPPPFNYSDPALHYKSHCSPRVLEGMTARRAHR</sequence>
<feature type="domain" description="VWFD" evidence="19">
    <location>
        <begin position="1789"/>
        <end position="1992"/>
    </location>
</feature>
<dbReference type="FunFam" id="2.10.25.10:FF:000506">
    <property type="entry name" value="Adhesion G protein-coupled receptor E1"/>
    <property type="match status" value="3"/>
</dbReference>